<reference evidence="12" key="1">
    <citation type="journal article" date="2019" name="Int. J. Syst. Evol. Microbiol.">
        <title>The Global Catalogue of Microorganisms (GCM) 10K type strain sequencing project: providing services to taxonomists for standard genome sequencing and annotation.</title>
        <authorList>
            <consortium name="The Broad Institute Genomics Platform"/>
            <consortium name="The Broad Institute Genome Sequencing Center for Infectious Disease"/>
            <person name="Wu L."/>
            <person name="Ma J."/>
        </authorList>
    </citation>
    <scope>NUCLEOTIDE SEQUENCE [LARGE SCALE GENOMIC DNA]</scope>
    <source>
        <strain evidence="12">CCM 9147</strain>
    </source>
</reference>
<comment type="catalytic activity">
    <reaction evidence="1">
        <text>ATP + protein L-histidine = ADP + protein N-phospho-L-histidine.</text>
        <dbReference type="EC" id="2.7.13.3"/>
    </reaction>
</comment>
<evidence type="ECO:0000256" key="4">
    <source>
        <dbReference type="ARBA" id="ARBA00022679"/>
    </source>
</evidence>
<feature type="transmembrane region" description="Helical" evidence="9">
    <location>
        <begin position="85"/>
        <end position="105"/>
    </location>
</feature>
<dbReference type="GO" id="GO:0004673">
    <property type="term" value="F:protein histidine kinase activity"/>
    <property type="evidence" value="ECO:0007669"/>
    <property type="project" value="UniProtKB-EC"/>
</dbReference>
<evidence type="ECO:0000259" key="10">
    <source>
        <dbReference type="PROSITE" id="PS50109"/>
    </source>
</evidence>
<evidence type="ECO:0000256" key="3">
    <source>
        <dbReference type="ARBA" id="ARBA00022553"/>
    </source>
</evidence>
<dbReference type="EC" id="2.7.13.3" evidence="2"/>
<dbReference type="PRINTS" id="PR00344">
    <property type="entry name" value="BCTRLSENSOR"/>
</dbReference>
<keyword evidence="4 11" id="KW-0808">Transferase</keyword>
<keyword evidence="5" id="KW-0547">Nucleotide-binding</keyword>
<dbReference type="PANTHER" id="PTHR44936:SF9">
    <property type="entry name" value="SENSOR PROTEIN CREC"/>
    <property type="match status" value="1"/>
</dbReference>
<evidence type="ECO:0000256" key="8">
    <source>
        <dbReference type="ARBA" id="ARBA00023012"/>
    </source>
</evidence>
<dbReference type="Pfam" id="PF02518">
    <property type="entry name" value="HATPase_c"/>
    <property type="match status" value="1"/>
</dbReference>
<comment type="caution">
    <text evidence="11">The sequence shown here is derived from an EMBL/GenBank/DDBJ whole genome shotgun (WGS) entry which is preliminary data.</text>
</comment>
<dbReference type="Gene3D" id="3.30.565.10">
    <property type="entry name" value="Histidine kinase-like ATPase, C-terminal domain"/>
    <property type="match status" value="1"/>
</dbReference>
<dbReference type="CDD" id="cd00075">
    <property type="entry name" value="HATPase"/>
    <property type="match status" value="1"/>
</dbReference>
<evidence type="ECO:0000256" key="6">
    <source>
        <dbReference type="ARBA" id="ARBA00022777"/>
    </source>
</evidence>
<keyword evidence="9" id="KW-0812">Transmembrane</keyword>
<feature type="transmembrane region" description="Helical" evidence="9">
    <location>
        <begin position="53"/>
        <end position="73"/>
    </location>
</feature>
<dbReference type="Proteomes" id="UP001597340">
    <property type="component" value="Unassembled WGS sequence"/>
</dbReference>
<evidence type="ECO:0000313" key="11">
    <source>
        <dbReference type="EMBL" id="MFD1463351.1"/>
    </source>
</evidence>
<sequence>MKVNTLLFLLMLIIVPLAGELNIHPFANTFRLSFGTPVFFFFLLSIRHIPPALSGVLTGIAVVAFRILLNHFLQPGYSFEELLLLHGPAFFYYMVYGLLFQVLGINAEPYRALRVGILAVGIEVAASVAELSVRRSINGDFWDIIKIGKVAFMAMIRSFFVLGFYNIIRLNQSIQHEEAQRQQTERILLLVSDLYEESVQLGKTLSHAEQITRESYELYRELQQNESLKDRDHYARQALRISGQVHEIKKDSQRIYAGLSKLIDSESEVHYMTPQKLGELIVRTNSKYALSLDKSICFTLNSDASLPKLHVYTVLTLINNLASNAVEAIKDSGRIDVAIRFLLEKKDIVSLSVTDNGPGIPERKREMVFTPGYTTKYDEKGQPSTGMGLFYVREVAESLGGTIELAQNNEKNNTGKIQTTFRVILPLRKLTEKGR</sequence>
<keyword evidence="8" id="KW-0902">Two-component regulatory system</keyword>
<feature type="domain" description="Histidine kinase" evidence="10">
    <location>
        <begin position="317"/>
        <end position="429"/>
    </location>
</feature>
<evidence type="ECO:0000256" key="9">
    <source>
        <dbReference type="SAM" id="Phobius"/>
    </source>
</evidence>
<dbReference type="PROSITE" id="PS50109">
    <property type="entry name" value="HIS_KIN"/>
    <property type="match status" value="1"/>
</dbReference>
<evidence type="ECO:0000256" key="2">
    <source>
        <dbReference type="ARBA" id="ARBA00012438"/>
    </source>
</evidence>
<gene>
    <name evidence="11" type="ORF">ACFQ5D_18585</name>
</gene>
<dbReference type="InterPro" id="IPR050980">
    <property type="entry name" value="2C_sensor_his_kinase"/>
</dbReference>
<evidence type="ECO:0000256" key="5">
    <source>
        <dbReference type="ARBA" id="ARBA00022741"/>
    </source>
</evidence>
<keyword evidence="9" id="KW-0472">Membrane</keyword>
<dbReference type="InterPro" id="IPR005467">
    <property type="entry name" value="His_kinase_dom"/>
</dbReference>
<name>A0ABW4DHR2_9BACL</name>
<dbReference type="SMART" id="SM00387">
    <property type="entry name" value="HATPase_c"/>
    <property type="match status" value="1"/>
</dbReference>
<proteinExistence type="predicted"/>
<keyword evidence="9" id="KW-1133">Transmembrane helix</keyword>
<dbReference type="RefSeq" id="WP_229525032.1">
    <property type="nucleotide sequence ID" value="NZ_JAFFQR010000084.1"/>
</dbReference>
<dbReference type="EMBL" id="JBHTNZ010000031">
    <property type="protein sequence ID" value="MFD1463351.1"/>
    <property type="molecule type" value="Genomic_DNA"/>
</dbReference>
<dbReference type="InterPro" id="IPR003594">
    <property type="entry name" value="HATPase_dom"/>
</dbReference>
<accession>A0ABW4DHR2</accession>
<dbReference type="InterPro" id="IPR004358">
    <property type="entry name" value="Sig_transdc_His_kin-like_C"/>
</dbReference>
<keyword evidence="3" id="KW-0597">Phosphoprotein</keyword>
<dbReference type="SUPFAM" id="SSF55874">
    <property type="entry name" value="ATPase domain of HSP90 chaperone/DNA topoisomerase II/histidine kinase"/>
    <property type="match status" value="1"/>
</dbReference>
<organism evidence="11 12">
    <name type="scientific">Paenibacillus farraposensis</name>
    <dbReference type="NCBI Taxonomy" id="2807095"/>
    <lineage>
        <taxon>Bacteria</taxon>
        <taxon>Bacillati</taxon>
        <taxon>Bacillota</taxon>
        <taxon>Bacilli</taxon>
        <taxon>Bacillales</taxon>
        <taxon>Paenibacillaceae</taxon>
        <taxon>Paenibacillus</taxon>
    </lineage>
</organism>
<protein>
    <recommendedName>
        <fullName evidence="2">histidine kinase</fullName>
        <ecNumber evidence="2">2.7.13.3</ecNumber>
    </recommendedName>
</protein>
<evidence type="ECO:0000256" key="1">
    <source>
        <dbReference type="ARBA" id="ARBA00000085"/>
    </source>
</evidence>
<evidence type="ECO:0000313" key="12">
    <source>
        <dbReference type="Proteomes" id="UP001597340"/>
    </source>
</evidence>
<dbReference type="PANTHER" id="PTHR44936">
    <property type="entry name" value="SENSOR PROTEIN CREC"/>
    <property type="match status" value="1"/>
</dbReference>
<keyword evidence="7" id="KW-0067">ATP-binding</keyword>
<evidence type="ECO:0000256" key="7">
    <source>
        <dbReference type="ARBA" id="ARBA00022840"/>
    </source>
</evidence>
<keyword evidence="6 11" id="KW-0418">Kinase</keyword>
<keyword evidence="12" id="KW-1185">Reference proteome</keyword>
<dbReference type="InterPro" id="IPR036890">
    <property type="entry name" value="HATPase_C_sf"/>
</dbReference>